<keyword evidence="3" id="KW-0804">Transcription</keyword>
<evidence type="ECO:0000313" key="6">
    <source>
        <dbReference type="EMBL" id="HIZ01046.1"/>
    </source>
</evidence>
<proteinExistence type="predicted"/>
<dbReference type="InterPro" id="IPR010744">
    <property type="entry name" value="Phage_CI_N"/>
</dbReference>
<dbReference type="GO" id="GO:0003677">
    <property type="term" value="F:DNA binding"/>
    <property type="evidence" value="ECO:0007669"/>
    <property type="project" value="UniProtKB-KW"/>
</dbReference>
<dbReference type="Gene3D" id="1.10.260.40">
    <property type="entry name" value="lambda repressor-like DNA-binding domains"/>
    <property type="match status" value="1"/>
</dbReference>
<name>A0A9D2A422_9BACE</name>
<dbReference type="PANTHER" id="PTHR40661:SF1">
    <property type="entry name" value="HTH CRO_C1-TYPE DOMAIN-CONTAINING PROTEIN"/>
    <property type="match status" value="1"/>
</dbReference>
<evidence type="ECO:0000259" key="4">
    <source>
        <dbReference type="Pfam" id="PF00717"/>
    </source>
</evidence>
<organism evidence="6 7">
    <name type="scientific">Candidatus Bacteroides merdipullorum</name>
    <dbReference type="NCBI Taxonomy" id="2838474"/>
    <lineage>
        <taxon>Bacteria</taxon>
        <taxon>Pseudomonadati</taxon>
        <taxon>Bacteroidota</taxon>
        <taxon>Bacteroidia</taxon>
        <taxon>Bacteroidales</taxon>
        <taxon>Bacteroidaceae</taxon>
        <taxon>Bacteroides</taxon>
    </lineage>
</organism>
<keyword evidence="2" id="KW-0238">DNA-binding</keyword>
<feature type="domain" description="Peptidase S24/S26A/S26B/S26C" evidence="4">
    <location>
        <begin position="130"/>
        <end position="232"/>
    </location>
</feature>
<dbReference type="Proteomes" id="UP000824023">
    <property type="component" value="Unassembled WGS sequence"/>
</dbReference>
<comment type="caution">
    <text evidence="6">The sequence shown here is derived from an EMBL/GenBank/DDBJ whole genome shotgun (WGS) entry which is preliminary data.</text>
</comment>
<feature type="domain" description="Bacteriophage CI repressor N-terminal" evidence="5">
    <location>
        <begin position="16"/>
        <end position="77"/>
    </location>
</feature>
<dbReference type="Pfam" id="PF00717">
    <property type="entry name" value="Peptidase_S24"/>
    <property type="match status" value="1"/>
</dbReference>
<dbReference type="InterPro" id="IPR036286">
    <property type="entry name" value="LexA/Signal_pep-like_sf"/>
</dbReference>
<protein>
    <submittedName>
        <fullName evidence="6">Helix-turn-helix domain-containing protein</fullName>
    </submittedName>
</protein>
<evidence type="ECO:0000259" key="5">
    <source>
        <dbReference type="Pfam" id="PF07022"/>
    </source>
</evidence>
<dbReference type="EMBL" id="DXCK01000036">
    <property type="protein sequence ID" value="HIZ01046.1"/>
    <property type="molecule type" value="Genomic_DNA"/>
</dbReference>
<dbReference type="Gene3D" id="2.10.109.10">
    <property type="entry name" value="Umud Fragment, subunit A"/>
    <property type="match status" value="1"/>
</dbReference>
<evidence type="ECO:0000256" key="2">
    <source>
        <dbReference type="ARBA" id="ARBA00023125"/>
    </source>
</evidence>
<dbReference type="AlphaFoldDB" id="A0A9D2A422"/>
<dbReference type="InterPro" id="IPR015927">
    <property type="entry name" value="Peptidase_S24_S26A/B/C"/>
</dbReference>
<evidence type="ECO:0000313" key="7">
    <source>
        <dbReference type="Proteomes" id="UP000824023"/>
    </source>
</evidence>
<keyword evidence="1" id="KW-0805">Transcription regulation</keyword>
<dbReference type="InterPro" id="IPR010982">
    <property type="entry name" value="Lambda_DNA-bd_dom_sf"/>
</dbReference>
<dbReference type="SUPFAM" id="SSF51306">
    <property type="entry name" value="LexA/Signal peptidase"/>
    <property type="match status" value="1"/>
</dbReference>
<reference evidence="6" key="1">
    <citation type="journal article" date="2021" name="PeerJ">
        <title>Extensive microbial diversity within the chicken gut microbiome revealed by metagenomics and culture.</title>
        <authorList>
            <person name="Gilroy R."/>
            <person name="Ravi A."/>
            <person name="Getino M."/>
            <person name="Pursley I."/>
            <person name="Horton D.L."/>
            <person name="Alikhan N.F."/>
            <person name="Baker D."/>
            <person name="Gharbi K."/>
            <person name="Hall N."/>
            <person name="Watson M."/>
            <person name="Adriaenssens E.M."/>
            <person name="Foster-Nyarko E."/>
            <person name="Jarju S."/>
            <person name="Secka A."/>
            <person name="Antonio M."/>
            <person name="Oren A."/>
            <person name="Chaudhuri R.R."/>
            <person name="La Ragione R."/>
            <person name="Hildebrand F."/>
            <person name="Pallen M.J."/>
        </authorList>
    </citation>
    <scope>NUCLEOTIDE SEQUENCE</scope>
    <source>
        <strain evidence="6">ChiHjej12B11-24981</strain>
    </source>
</reference>
<sequence>MENKKTEKSQAFSVADIVKRAKLVMGFKKDVELARYLGISRSTLSNWVARGSIDFPLLLGRMSQVDYNWLLTGKGSPVLQENFCDSELASGPVERLHQPKSPEALDERSVTLYDISAAANLKTLLEDRPQYALGKIQIPNIPLCDGAVYVNGDSMYPILKAGDIVGFRFIHDFSAVIYGEMYLVSFLRGGDEYLTVKYVNRSDQEGCVRLVSYNTHHEPMDLPLEQINAMAIVKFSIRKNLMM</sequence>
<dbReference type="InterPro" id="IPR039418">
    <property type="entry name" value="LexA-like"/>
</dbReference>
<evidence type="ECO:0000256" key="3">
    <source>
        <dbReference type="ARBA" id="ARBA00023163"/>
    </source>
</evidence>
<dbReference type="CDD" id="cd06529">
    <property type="entry name" value="S24_LexA-like"/>
    <property type="match status" value="1"/>
</dbReference>
<gene>
    <name evidence="6" type="ORF">H9819_02180</name>
</gene>
<dbReference type="PANTHER" id="PTHR40661">
    <property type="match status" value="1"/>
</dbReference>
<dbReference type="Pfam" id="PF07022">
    <property type="entry name" value="Phage_CI_repr"/>
    <property type="match status" value="1"/>
</dbReference>
<reference evidence="6" key="2">
    <citation type="submission" date="2021-04" db="EMBL/GenBank/DDBJ databases">
        <authorList>
            <person name="Gilroy R."/>
        </authorList>
    </citation>
    <scope>NUCLEOTIDE SEQUENCE</scope>
    <source>
        <strain evidence="6">ChiHjej12B11-24981</strain>
    </source>
</reference>
<dbReference type="GO" id="GO:0045892">
    <property type="term" value="P:negative regulation of DNA-templated transcription"/>
    <property type="evidence" value="ECO:0007669"/>
    <property type="project" value="InterPro"/>
</dbReference>
<accession>A0A9D2A422</accession>
<evidence type="ECO:0000256" key="1">
    <source>
        <dbReference type="ARBA" id="ARBA00023015"/>
    </source>
</evidence>